<evidence type="ECO:0000313" key="10">
    <source>
        <dbReference type="Proteomes" id="UP000515158"/>
    </source>
</evidence>
<feature type="signal peptide" evidence="8">
    <location>
        <begin position="1"/>
        <end position="20"/>
    </location>
</feature>
<protein>
    <submittedName>
        <fullName evidence="11 12">Torsin-1A-like</fullName>
    </submittedName>
</protein>
<evidence type="ECO:0000256" key="7">
    <source>
        <dbReference type="ARBA" id="ARBA00023180"/>
    </source>
</evidence>
<evidence type="ECO:0000259" key="9">
    <source>
        <dbReference type="Pfam" id="PF21376"/>
    </source>
</evidence>
<name>A0A6P8ZJ92_THRPL</name>
<evidence type="ECO:0000256" key="8">
    <source>
        <dbReference type="SAM" id="SignalP"/>
    </source>
</evidence>
<dbReference type="Gene3D" id="3.40.50.300">
    <property type="entry name" value="P-loop containing nucleotide triphosphate hydrolases"/>
    <property type="match status" value="1"/>
</dbReference>
<dbReference type="GO" id="GO:0071218">
    <property type="term" value="P:cellular response to misfolded protein"/>
    <property type="evidence" value="ECO:0007669"/>
    <property type="project" value="TreeGrafter"/>
</dbReference>
<dbReference type="RefSeq" id="XP_034234947.1">
    <property type="nucleotide sequence ID" value="XM_034379056.1"/>
</dbReference>
<dbReference type="KEGG" id="tpal:117641592"/>
<dbReference type="InterPro" id="IPR010448">
    <property type="entry name" value="Torsin"/>
</dbReference>
<keyword evidence="3 8" id="KW-0732">Signal</keyword>
<feature type="chain" id="PRO_5044654889" evidence="8">
    <location>
        <begin position="21"/>
        <end position="345"/>
    </location>
</feature>
<keyword evidence="7" id="KW-0325">Glycoprotein</keyword>
<comment type="subcellular location">
    <subcellularLocation>
        <location evidence="1">Endoplasmic reticulum lumen</location>
    </subcellularLocation>
</comment>
<proteinExistence type="inferred from homology"/>
<dbReference type="PANTHER" id="PTHR10760:SF2">
    <property type="entry name" value="LD13476P-RELATED"/>
    <property type="match status" value="1"/>
</dbReference>
<keyword evidence="4" id="KW-0547">Nucleotide-binding</keyword>
<evidence type="ECO:0000256" key="4">
    <source>
        <dbReference type="ARBA" id="ARBA00022741"/>
    </source>
</evidence>
<comment type="similarity">
    <text evidence="2">Belongs to the ClpA/ClpB family. Torsin subfamily.</text>
</comment>
<dbReference type="GeneID" id="117641592"/>
<dbReference type="GO" id="GO:0005524">
    <property type="term" value="F:ATP binding"/>
    <property type="evidence" value="ECO:0007669"/>
    <property type="project" value="UniProtKB-KW"/>
</dbReference>
<keyword evidence="5" id="KW-0256">Endoplasmic reticulum</keyword>
<gene>
    <name evidence="11 12" type="primary">LOC117641592</name>
</gene>
<evidence type="ECO:0000256" key="3">
    <source>
        <dbReference type="ARBA" id="ARBA00022729"/>
    </source>
</evidence>
<evidence type="ECO:0000256" key="2">
    <source>
        <dbReference type="ARBA" id="ARBA00006235"/>
    </source>
</evidence>
<dbReference type="Proteomes" id="UP000515158">
    <property type="component" value="Unplaced"/>
</dbReference>
<evidence type="ECO:0000256" key="1">
    <source>
        <dbReference type="ARBA" id="ARBA00004319"/>
    </source>
</evidence>
<dbReference type="OrthoDB" id="19623at2759"/>
<dbReference type="InterPro" id="IPR049337">
    <property type="entry name" value="TOR1A_C"/>
</dbReference>
<evidence type="ECO:0000256" key="5">
    <source>
        <dbReference type="ARBA" id="ARBA00022824"/>
    </source>
</evidence>
<dbReference type="InterPro" id="IPR001270">
    <property type="entry name" value="ClpA/B"/>
</dbReference>
<dbReference type="InterPro" id="IPR027417">
    <property type="entry name" value="P-loop_NTPase"/>
</dbReference>
<dbReference type="CDD" id="cd00009">
    <property type="entry name" value="AAA"/>
    <property type="match status" value="1"/>
</dbReference>
<reference evidence="11 12" key="1">
    <citation type="submission" date="2025-04" db="UniProtKB">
        <authorList>
            <consortium name="RefSeq"/>
        </authorList>
    </citation>
    <scope>IDENTIFICATION</scope>
    <source>
        <tissue evidence="11 12">Total insect</tissue>
    </source>
</reference>
<dbReference type="FunFam" id="3.40.50.300:FF:002276">
    <property type="entry name" value="Torsin, putative"/>
    <property type="match status" value="1"/>
</dbReference>
<evidence type="ECO:0000313" key="12">
    <source>
        <dbReference type="RefSeq" id="XP_034234949.1"/>
    </source>
</evidence>
<dbReference type="GO" id="GO:0016887">
    <property type="term" value="F:ATP hydrolysis activity"/>
    <property type="evidence" value="ECO:0007669"/>
    <property type="project" value="InterPro"/>
</dbReference>
<evidence type="ECO:0000313" key="11">
    <source>
        <dbReference type="RefSeq" id="XP_034234947.1"/>
    </source>
</evidence>
<dbReference type="PANTHER" id="PTHR10760">
    <property type="entry name" value="TORSIN"/>
    <property type="match status" value="1"/>
</dbReference>
<dbReference type="Pfam" id="PF06309">
    <property type="entry name" value="Torsin"/>
    <property type="match status" value="1"/>
</dbReference>
<evidence type="ECO:0000256" key="6">
    <source>
        <dbReference type="ARBA" id="ARBA00022840"/>
    </source>
</evidence>
<dbReference type="GO" id="GO:0005788">
    <property type="term" value="C:endoplasmic reticulum lumen"/>
    <property type="evidence" value="ECO:0007669"/>
    <property type="project" value="UniProtKB-SubCell"/>
</dbReference>
<keyword evidence="10" id="KW-1185">Reference proteome</keyword>
<accession>A0A6P8ZJ92</accession>
<sequence length="345" mass="38737">MKASISVWFLVACNVGVSYAIEPVTVTAGIVAAVSALWGYADKTHCRVMECCDLHSISTNAKNISVLEDVLRRNVYGQHLMQDIVLRALRGHMLASDPKKALVLSFHGTPGCGKSYVSDFIAQSLYVRGMKSQYVKKFVAGTDFPDASRGAVYKLKISKEIQKTVEKCERSLFIFEDVQKMPPSVLDAVVPFIDYHTDIDGVDYRKSIFLFLSNTGASYINQKTLELWSKGTQREDIIKLHDFETMIRQGAFNEEGGLFKSETITTSLIDHYIPFLPLEEKHVRKCIHDEFLKLGYPTSPPGAAELILEEMTFMPDDVHLYSVTGCKRVSAKVTAYHYGKKFTSF</sequence>
<keyword evidence="6" id="KW-0067">ATP-binding</keyword>
<dbReference type="PRINTS" id="PR00300">
    <property type="entry name" value="CLPPROTEASEA"/>
</dbReference>
<feature type="domain" description="Torsin-1A C-terminal" evidence="9">
    <location>
        <begin position="278"/>
        <end position="336"/>
    </location>
</feature>
<dbReference type="SUPFAM" id="SSF52540">
    <property type="entry name" value="P-loop containing nucleoside triphosphate hydrolases"/>
    <property type="match status" value="1"/>
</dbReference>
<dbReference type="AlphaFoldDB" id="A0A6P8ZJ92"/>
<dbReference type="Pfam" id="PF21376">
    <property type="entry name" value="TOR1A_C"/>
    <property type="match status" value="1"/>
</dbReference>
<organism evidence="12">
    <name type="scientific">Thrips palmi</name>
    <name type="common">Melon thrips</name>
    <dbReference type="NCBI Taxonomy" id="161013"/>
    <lineage>
        <taxon>Eukaryota</taxon>
        <taxon>Metazoa</taxon>
        <taxon>Ecdysozoa</taxon>
        <taxon>Arthropoda</taxon>
        <taxon>Hexapoda</taxon>
        <taxon>Insecta</taxon>
        <taxon>Pterygota</taxon>
        <taxon>Neoptera</taxon>
        <taxon>Paraneoptera</taxon>
        <taxon>Thysanoptera</taxon>
        <taxon>Terebrantia</taxon>
        <taxon>Thripoidea</taxon>
        <taxon>Thripidae</taxon>
        <taxon>Thrips</taxon>
    </lineage>
</organism>
<dbReference type="RefSeq" id="XP_034234949.1">
    <property type="nucleotide sequence ID" value="XM_034379058.1"/>
</dbReference>